<feature type="transmembrane region" description="Helical" evidence="6">
    <location>
        <begin position="74"/>
        <end position="99"/>
    </location>
</feature>
<dbReference type="AlphaFoldDB" id="A0A8E2EP02"/>
<accession>A0A8E2EP02</accession>
<feature type="transmembrane region" description="Helical" evidence="6">
    <location>
        <begin position="130"/>
        <end position="155"/>
    </location>
</feature>
<sequence>MGKEAVERDWTLEDAAEDGIGIGEVINASGHKQELDRNFSLLSICAVGICTGNTWAALGGSIVIAIYNGGPPGVIYEFLAVSFFYWLIAACIAELASAIPSSAGVYHWASITAGPKYGRATGWFAGWWNYFAWIFGSASMSAIIANQIISMWGLFHADYTSQRWHVFVTYLIVTWMCCATVLFANRALPAISNLGLFFIIAGVIITILVCAIMPSTAGDGHASTTFVWRDWQNQTGYTSDGFVFLAGMLNGAYAVGTPDCVSHLAEEIPRPRINIPKAIGAQMVVGLVTAFFYLIALFYSIRDLDGVLGNPYTFPLAEVYLQATNSRGGSLGLLIVIFCPTICTCIGTYITAGRMLWTLARDDATPFSKSIGRINPTHKSPFNATLACGVVCTVLGCIYVGSSTAFNAFVGSFVVLSTLSYLAAILPHLFSRRAYVVPGPFWMPNAVGYTILGISCVYIMAFVVIYCFPYSLPVTAQNMNYSCLITGGLTVLVGVLWLWKSKRGYVGPQGLVEAERRLSEAHVGRVSGDKG</sequence>
<dbReference type="InterPro" id="IPR002293">
    <property type="entry name" value="AA/rel_permease1"/>
</dbReference>
<feature type="transmembrane region" description="Helical" evidence="6">
    <location>
        <begin position="451"/>
        <end position="472"/>
    </location>
</feature>
<feature type="transmembrane region" description="Helical" evidence="6">
    <location>
        <begin position="331"/>
        <end position="352"/>
    </location>
</feature>
<evidence type="ECO:0000256" key="5">
    <source>
        <dbReference type="ARBA" id="ARBA00023136"/>
    </source>
</evidence>
<dbReference type="PIRSF" id="PIRSF006060">
    <property type="entry name" value="AA_transporter"/>
    <property type="match status" value="1"/>
</dbReference>
<feature type="transmembrane region" description="Helical" evidence="6">
    <location>
        <begin position="167"/>
        <end position="188"/>
    </location>
</feature>
<name>A0A8E2EP02_9PEZI</name>
<keyword evidence="4 6" id="KW-1133">Transmembrane helix</keyword>
<dbReference type="Proteomes" id="UP000250140">
    <property type="component" value="Unassembled WGS sequence"/>
</dbReference>
<evidence type="ECO:0000313" key="8">
    <source>
        <dbReference type="Proteomes" id="UP000250140"/>
    </source>
</evidence>
<protein>
    <submittedName>
        <fullName evidence="7">Putative choline transport protein</fullName>
    </submittedName>
</protein>
<reference evidence="7 8" key="1">
    <citation type="journal article" date="2016" name="Nat. Commun.">
        <title>Ectomycorrhizal ecology is imprinted in the genome of the dominant symbiotic fungus Cenococcum geophilum.</title>
        <authorList>
            <consortium name="DOE Joint Genome Institute"/>
            <person name="Peter M."/>
            <person name="Kohler A."/>
            <person name="Ohm R.A."/>
            <person name="Kuo A."/>
            <person name="Krutzmann J."/>
            <person name="Morin E."/>
            <person name="Arend M."/>
            <person name="Barry K.W."/>
            <person name="Binder M."/>
            <person name="Choi C."/>
            <person name="Clum A."/>
            <person name="Copeland A."/>
            <person name="Grisel N."/>
            <person name="Haridas S."/>
            <person name="Kipfer T."/>
            <person name="LaButti K."/>
            <person name="Lindquist E."/>
            <person name="Lipzen A."/>
            <person name="Maire R."/>
            <person name="Meier B."/>
            <person name="Mihaltcheva S."/>
            <person name="Molinier V."/>
            <person name="Murat C."/>
            <person name="Poggeler S."/>
            <person name="Quandt C.A."/>
            <person name="Sperisen C."/>
            <person name="Tritt A."/>
            <person name="Tisserant E."/>
            <person name="Crous P.W."/>
            <person name="Henrissat B."/>
            <person name="Nehls U."/>
            <person name="Egli S."/>
            <person name="Spatafora J.W."/>
            <person name="Grigoriev I.V."/>
            <person name="Martin F.M."/>
        </authorList>
    </citation>
    <scope>NUCLEOTIDE SEQUENCE [LARGE SCALE GENOMIC DNA]</scope>
    <source>
        <strain evidence="7 8">CBS 207.34</strain>
    </source>
</reference>
<dbReference type="PANTHER" id="PTHR45649:SF27">
    <property type="entry name" value="CHOLINE TRANSPORTER (EUROFUNG)"/>
    <property type="match status" value="1"/>
</dbReference>
<evidence type="ECO:0000256" key="1">
    <source>
        <dbReference type="ARBA" id="ARBA00004141"/>
    </source>
</evidence>
<proteinExistence type="predicted"/>
<feature type="transmembrane region" description="Helical" evidence="6">
    <location>
        <begin position="279"/>
        <end position="301"/>
    </location>
</feature>
<dbReference type="InterPro" id="IPR004840">
    <property type="entry name" value="Amino_acid_permease_CS"/>
</dbReference>
<evidence type="ECO:0000256" key="2">
    <source>
        <dbReference type="ARBA" id="ARBA00022448"/>
    </source>
</evidence>
<keyword evidence="5 6" id="KW-0472">Membrane</keyword>
<keyword evidence="8" id="KW-1185">Reference proteome</keyword>
<feature type="transmembrane region" description="Helical" evidence="6">
    <location>
        <begin position="194"/>
        <end position="213"/>
    </location>
</feature>
<feature type="transmembrane region" description="Helical" evidence="6">
    <location>
        <begin position="478"/>
        <end position="499"/>
    </location>
</feature>
<dbReference type="Pfam" id="PF13520">
    <property type="entry name" value="AA_permease_2"/>
    <property type="match status" value="1"/>
</dbReference>
<feature type="transmembrane region" description="Helical" evidence="6">
    <location>
        <begin position="41"/>
        <end position="67"/>
    </location>
</feature>
<dbReference type="GO" id="GO:0016020">
    <property type="term" value="C:membrane"/>
    <property type="evidence" value="ECO:0007669"/>
    <property type="project" value="UniProtKB-SubCell"/>
</dbReference>
<dbReference type="PANTHER" id="PTHR45649">
    <property type="entry name" value="AMINO-ACID PERMEASE BAT1"/>
    <property type="match status" value="1"/>
</dbReference>
<dbReference type="OrthoDB" id="3900342at2759"/>
<feature type="transmembrane region" description="Helical" evidence="6">
    <location>
        <begin position="382"/>
        <end position="402"/>
    </location>
</feature>
<evidence type="ECO:0000256" key="3">
    <source>
        <dbReference type="ARBA" id="ARBA00022692"/>
    </source>
</evidence>
<keyword evidence="2" id="KW-0813">Transport</keyword>
<feature type="transmembrane region" description="Helical" evidence="6">
    <location>
        <begin position="408"/>
        <end position="430"/>
    </location>
</feature>
<organism evidence="7 8">
    <name type="scientific">Glonium stellatum</name>
    <dbReference type="NCBI Taxonomy" id="574774"/>
    <lineage>
        <taxon>Eukaryota</taxon>
        <taxon>Fungi</taxon>
        <taxon>Dikarya</taxon>
        <taxon>Ascomycota</taxon>
        <taxon>Pezizomycotina</taxon>
        <taxon>Dothideomycetes</taxon>
        <taxon>Pleosporomycetidae</taxon>
        <taxon>Gloniales</taxon>
        <taxon>Gloniaceae</taxon>
        <taxon>Glonium</taxon>
    </lineage>
</organism>
<comment type="subcellular location">
    <subcellularLocation>
        <location evidence="1">Membrane</location>
        <topology evidence="1">Multi-pass membrane protein</topology>
    </subcellularLocation>
</comment>
<gene>
    <name evidence="7" type="ORF">AOQ84DRAFT_349775</name>
</gene>
<dbReference type="EMBL" id="KV751022">
    <property type="protein sequence ID" value="OCL01988.1"/>
    <property type="molecule type" value="Genomic_DNA"/>
</dbReference>
<evidence type="ECO:0000256" key="6">
    <source>
        <dbReference type="SAM" id="Phobius"/>
    </source>
</evidence>
<evidence type="ECO:0000256" key="4">
    <source>
        <dbReference type="ARBA" id="ARBA00022989"/>
    </source>
</evidence>
<keyword evidence="3 6" id="KW-0812">Transmembrane</keyword>
<dbReference type="Gene3D" id="1.20.1740.10">
    <property type="entry name" value="Amino acid/polyamine transporter I"/>
    <property type="match status" value="1"/>
</dbReference>
<dbReference type="GO" id="GO:0022857">
    <property type="term" value="F:transmembrane transporter activity"/>
    <property type="evidence" value="ECO:0007669"/>
    <property type="project" value="InterPro"/>
</dbReference>
<dbReference type="PROSITE" id="PS00218">
    <property type="entry name" value="AMINO_ACID_PERMEASE_1"/>
    <property type="match status" value="1"/>
</dbReference>
<dbReference type="GO" id="GO:0006865">
    <property type="term" value="P:amino acid transport"/>
    <property type="evidence" value="ECO:0007669"/>
    <property type="project" value="InterPro"/>
</dbReference>
<evidence type="ECO:0000313" key="7">
    <source>
        <dbReference type="EMBL" id="OCL01988.1"/>
    </source>
</evidence>